<protein>
    <submittedName>
        <fullName evidence="1">Uncharacterized protein</fullName>
    </submittedName>
</protein>
<organism evidence="1 2">
    <name type="scientific">Candidatus Nitrosocosmicus arcticus</name>
    <dbReference type="NCBI Taxonomy" id="2035267"/>
    <lineage>
        <taxon>Archaea</taxon>
        <taxon>Nitrososphaerota</taxon>
        <taxon>Nitrososphaeria</taxon>
        <taxon>Nitrososphaerales</taxon>
        <taxon>Nitrososphaeraceae</taxon>
        <taxon>Candidatus Nitrosocosmicus</taxon>
    </lineage>
</organism>
<reference evidence="1 2" key="1">
    <citation type="journal article" date="2019" name="Front. Microbiol.">
        <title>Ammonia Oxidation by the Arctic Terrestrial Thaumarchaeote Candidatus Nitrosocosmicus arcticus Is Stimulated by Increasing Temperatures.</title>
        <authorList>
            <person name="Alves R.J.E."/>
            <person name="Kerou M."/>
            <person name="Zappe A."/>
            <person name="Bittner R."/>
            <person name="Abby S.S."/>
            <person name="Schmidt H.A."/>
            <person name="Pfeifer K."/>
            <person name="Schleper C."/>
        </authorList>
    </citation>
    <scope>NUCLEOTIDE SEQUENCE [LARGE SCALE GENOMIC DNA]</scope>
    <source>
        <strain evidence="1 2">Kfb</strain>
    </source>
</reference>
<name>A0A557SRE4_9ARCH</name>
<sequence length="38" mass="4326">MITFAMASKRHKIKAETLFDGKADSYILGFVFFSSYGF</sequence>
<dbReference type="AlphaFoldDB" id="A0A557SRE4"/>
<accession>A0A557SRE4</accession>
<comment type="caution">
    <text evidence="1">The sequence shown here is derived from an EMBL/GenBank/DDBJ whole genome shotgun (WGS) entry which is preliminary data.</text>
</comment>
<evidence type="ECO:0000313" key="1">
    <source>
        <dbReference type="EMBL" id="TVP39175.1"/>
    </source>
</evidence>
<dbReference type="EMBL" id="VOAH01000019">
    <property type="protein sequence ID" value="TVP39175.1"/>
    <property type="molecule type" value="Genomic_DNA"/>
</dbReference>
<keyword evidence="2" id="KW-1185">Reference proteome</keyword>
<evidence type="ECO:0000313" key="2">
    <source>
        <dbReference type="Proteomes" id="UP000315289"/>
    </source>
</evidence>
<gene>
    <name evidence="1" type="ORF">NARC_190011</name>
</gene>
<dbReference type="Proteomes" id="UP000315289">
    <property type="component" value="Unassembled WGS sequence"/>
</dbReference>
<proteinExistence type="predicted"/>